<dbReference type="InterPro" id="IPR003441">
    <property type="entry name" value="NAC-dom"/>
</dbReference>
<dbReference type="Proteomes" id="UP000032180">
    <property type="component" value="Chromosome 11"/>
</dbReference>
<dbReference type="PROSITE" id="PS51005">
    <property type="entry name" value="NAC"/>
    <property type="match status" value="1"/>
</dbReference>
<evidence type="ECO:0000256" key="5">
    <source>
        <dbReference type="ARBA" id="ARBA00023242"/>
    </source>
</evidence>
<keyword evidence="3" id="KW-0238">DNA-binding</keyword>
<evidence type="ECO:0000259" key="7">
    <source>
        <dbReference type="PROSITE" id="PS51005"/>
    </source>
</evidence>
<comment type="subcellular location">
    <subcellularLocation>
        <location evidence="1">Nucleus</location>
    </subcellularLocation>
</comment>
<evidence type="ECO:0000256" key="1">
    <source>
        <dbReference type="ARBA" id="ARBA00004123"/>
    </source>
</evidence>
<evidence type="ECO:0000256" key="2">
    <source>
        <dbReference type="ARBA" id="ARBA00023015"/>
    </source>
</evidence>
<dbReference type="HOGENOM" id="CLU_049098_0_0_1"/>
<name>A0A0D9XP14_9ORYZ</name>
<protein>
    <recommendedName>
        <fullName evidence="7">NAC domain-containing protein</fullName>
    </recommendedName>
</protein>
<dbReference type="InterPro" id="IPR036093">
    <property type="entry name" value="NAC_dom_sf"/>
</dbReference>
<dbReference type="STRING" id="77586.A0A0D9XP14"/>
<reference evidence="8 9" key="1">
    <citation type="submission" date="2012-08" db="EMBL/GenBank/DDBJ databases">
        <title>Oryza genome evolution.</title>
        <authorList>
            <person name="Wing R.A."/>
        </authorList>
    </citation>
    <scope>NUCLEOTIDE SEQUENCE</scope>
</reference>
<dbReference type="PANTHER" id="PTHR31989">
    <property type="entry name" value="NAC DOMAIN-CONTAINING PROTEIN 82-RELATED"/>
    <property type="match status" value="1"/>
</dbReference>
<evidence type="ECO:0000256" key="3">
    <source>
        <dbReference type="ARBA" id="ARBA00023125"/>
    </source>
</evidence>
<evidence type="ECO:0000313" key="8">
    <source>
        <dbReference type="EnsemblPlants" id="LPERR11G02510.1"/>
    </source>
</evidence>
<dbReference type="GO" id="GO:0005634">
    <property type="term" value="C:nucleus"/>
    <property type="evidence" value="ECO:0007669"/>
    <property type="project" value="UniProtKB-SubCell"/>
</dbReference>
<keyword evidence="4" id="KW-0804">Transcription</keyword>
<accession>A0A0D9XP14</accession>
<dbReference type="eggNOG" id="ENOG502R6WF">
    <property type="taxonomic scope" value="Eukaryota"/>
</dbReference>
<dbReference type="SUPFAM" id="SSF101941">
    <property type="entry name" value="NAC domain"/>
    <property type="match status" value="1"/>
</dbReference>
<dbReference type="Gene3D" id="2.170.150.80">
    <property type="entry name" value="NAC domain"/>
    <property type="match status" value="1"/>
</dbReference>
<proteinExistence type="predicted"/>
<feature type="region of interest" description="Disordered" evidence="6">
    <location>
        <begin position="190"/>
        <end position="237"/>
    </location>
</feature>
<evidence type="ECO:0000256" key="4">
    <source>
        <dbReference type="ARBA" id="ARBA00023163"/>
    </source>
</evidence>
<feature type="domain" description="NAC" evidence="7">
    <location>
        <begin position="30"/>
        <end position="182"/>
    </location>
</feature>
<dbReference type="Pfam" id="PF02365">
    <property type="entry name" value="NAM"/>
    <property type="match status" value="1"/>
</dbReference>
<feature type="compositionally biased region" description="Basic residues" evidence="6">
    <location>
        <begin position="198"/>
        <end position="210"/>
    </location>
</feature>
<evidence type="ECO:0000313" key="9">
    <source>
        <dbReference type="Proteomes" id="UP000032180"/>
    </source>
</evidence>
<organism evidence="8 9">
    <name type="scientific">Leersia perrieri</name>
    <dbReference type="NCBI Taxonomy" id="77586"/>
    <lineage>
        <taxon>Eukaryota</taxon>
        <taxon>Viridiplantae</taxon>
        <taxon>Streptophyta</taxon>
        <taxon>Embryophyta</taxon>
        <taxon>Tracheophyta</taxon>
        <taxon>Spermatophyta</taxon>
        <taxon>Magnoliopsida</taxon>
        <taxon>Liliopsida</taxon>
        <taxon>Poales</taxon>
        <taxon>Poaceae</taxon>
        <taxon>BOP clade</taxon>
        <taxon>Oryzoideae</taxon>
        <taxon>Oryzeae</taxon>
        <taxon>Oryzinae</taxon>
        <taxon>Leersia</taxon>
    </lineage>
</organism>
<sequence>MENVGGGSDGLAAPAGRGSRKHELVPQLQFPSGIRFLPTDEELIDVYLRSKIEGRMPPLDVVNEVDIMRCDPEILIDAYKSYGEKRWFFFTVWEPSKTKKKGEPNRKVVVDDVEEGSWSATGSVTHIHSTKEMNRKAIIGTKRVLTYRSVRSPENEKWSMHEYVMAGKSQMGQYVVCAIQLKQTYEAEKKAAEEKSSTNKRNRKAARKGRRDMQPTSQSQDQEQQETPPPVHEETTGNLEFNYAPSMPMMFPEGGGEDTLLKSLFAAPFNDGIVQAVQQENYAVQEPMLYSQEPLPFANQPTITQWQCCCGNCPHCYLRQHSQRPENASVALGQQYDRAWVQNTVVYPNYNSLIPDGNMEDHAQNQIYNQVNGAVLIEETGDSTTVHGNLMLSEQMASSSDDVAGCDYEVGQSVYDTDISLYINDFFLDGNGDGDSVVKPDGSNQTSLQGSF</sequence>
<dbReference type="EnsemblPlants" id="LPERR11G02510.1">
    <property type="protein sequence ID" value="LPERR11G02510.1"/>
    <property type="gene ID" value="LPERR11G02510"/>
</dbReference>
<keyword evidence="9" id="KW-1185">Reference proteome</keyword>
<keyword evidence="2" id="KW-0805">Transcription regulation</keyword>
<evidence type="ECO:0000256" key="6">
    <source>
        <dbReference type="SAM" id="MobiDB-lite"/>
    </source>
</evidence>
<dbReference type="GO" id="GO:0003677">
    <property type="term" value="F:DNA binding"/>
    <property type="evidence" value="ECO:0007669"/>
    <property type="project" value="UniProtKB-KW"/>
</dbReference>
<feature type="compositionally biased region" description="Low complexity" evidence="6">
    <location>
        <begin position="214"/>
        <end position="226"/>
    </location>
</feature>
<dbReference type="GO" id="GO:0006355">
    <property type="term" value="P:regulation of DNA-templated transcription"/>
    <property type="evidence" value="ECO:0007669"/>
    <property type="project" value="InterPro"/>
</dbReference>
<dbReference type="Gramene" id="LPERR11G02510.1">
    <property type="protein sequence ID" value="LPERR11G02510.1"/>
    <property type="gene ID" value="LPERR11G02510"/>
</dbReference>
<dbReference type="AlphaFoldDB" id="A0A0D9XP14"/>
<reference evidence="8" key="3">
    <citation type="submission" date="2015-04" db="UniProtKB">
        <authorList>
            <consortium name="EnsemblPlants"/>
        </authorList>
    </citation>
    <scope>IDENTIFICATION</scope>
</reference>
<reference evidence="9" key="2">
    <citation type="submission" date="2013-12" db="EMBL/GenBank/DDBJ databases">
        <authorList>
            <person name="Yu Y."/>
            <person name="Lee S."/>
            <person name="de Baynast K."/>
            <person name="Wissotski M."/>
            <person name="Liu L."/>
            <person name="Talag J."/>
            <person name="Goicoechea J."/>
            <person name="Angelova A."/>
            <person name="Jetty R."/>
            <person name="Kudrna D."/>
            <person name="Golser W."/>
            <person name="Rivera L."/>
            <person name="Zhang J."/>
            <person name="Wing R."/>
        </authorList>
    </citation>
    <scope>NUCLEOTIDE SEQUENCE</scope>
</reference>
<keyword evidence="5" id="KW-0539">Nucleus</keyword>